<sequence>MGSDSFDNKDIIAFGAYLLVLLVVGFTLVGEMELILASLLILCLLVVLFLWKKELHKSMAKMIFWTPVLFPWLLWLIYWTLIAQQTFWLQGLNRKDYALFLAPGQMNADTVRIQSEDDIAKIRSYPSVIKPNICTTANRGVTVVFNEMEAVNYFKLNASQFAYDMIGQTFLSEHHEFSVMYFRLPYYSTGTIKTLGIRRKNFNAIGQYSIEAVNELITSRLKDHIDEYSRKVGWYFGRGDFRAKSLDHLANANIQWMEVNFGSLGDIAEKNNMVRGPKSELIFQGFPNWFRSARTAAIGVYVGVMNILMGHINFCESISNVHRLIGRYSLCGNHEHLWGRE</sequence>
<proteinExistence type="predicted"/>
<feature type="transmembrane region" description="Helical" evidence="1">
    <location>
        <begin position="12"/>
        <end position="28"/>
    </location>
</feature>
<keyword evidence="1" id="KW-0812">Transmembrane</keyword>
<dbReference type="WBParaSite" id="PSAMB.scaffold6922size8585.g29305.t1">
    <property type="protein sequence ID" value="PSAMB.scaffold6922size8585.g29305.t1"/>
    <property type="gene ID" value="PSAMB.scaffold6922size8585.g29305"/>
</dbReference>
<keyword evidence="1" id="KW-1133">Transmembrane helix</keyword>
<dbReference type="AlphaFoldDB" id="A0A914X921"/>
<dbReference type="SUPFAM" id="SSF56059">
    <property type="entry name" value="Glutathione synthetase ATP-binding domain-like"/>
    <property type="match status" value="1"/>
</dbReference>
<protein>
    <submittedName>
        <fullName evidence="3">Uncharacterized protein</fullName>
    </submittedName>
</protein>
<dbReference type="Proteomes" id="UP000887566">
    <property type="component" value="Unplaced"/>
</dbReference>
<feature type="transmembrane region" description="Helical" evidence="1">
    <location>
        <begin position="34"/>
        <end position="51"/>
    </location>
</feature>
<evidence type="ECO:0000313" key="3">
    <source>
        <dbReference type="WBParaSite" id="PSAMB.scaffold6922size8585.g29305.t1"/>
    </source>
</evidence>
<keyword evidence="2" id="KW-1185">Reference proteome</keyword>
<name>A0A914X921_9BILA</name>
<reference evidence="3" key="1">
    <citation type="submission" date="2022-11" db="UniProtKB">
        <authorList>
            <consortium name="WormBaseParasite"/>
        </authorList>
    </citation>
    <scope>IDENTIFICATION</scope>
</reference>
<accession>A0A914X921</accession>
<organism evidence="2 3">
    <name type="scientific">Plectus sambesii</name>
    <dbReference type="NCBI Taxonomy" id="2011161"/>
    <lineage>
        <taxon>Eukaryota</taxon>
        <taxon>Metazoa</taxon>
        <taxon>Ecdysozoa</taxon>
        <taxon>Nematoda</taxon>
        <taxon>Chromadorea</taxon>
        <taxon>Plectida</taxon>
        <taxon>Plectina</taxon>
        <taxon>Plectoidea</taxon>
        <taxon>Plectidae</taxon>
        <taxon>Plectus</taxon>
    </lineage>
</organism>
<evidence type="ECO:0000256" key="1">
    <source>
        <dbReference type="SAM" id="Phobius"/>
    </source>
</evidence>
<evidence type="ECO:0000313" key="2">
    <source>
        <dbReference type="Proteomes" id="UP000887566"/>
    </source>
</evidence>
<feature type="transmembrane region" description="Helical" evidence="1">
    <location>
        <begin position="63"/>
        <end position="81"/>
    </location>
</feature>
<keyword evidence="1" id="KW-0472">Membrane</keyword>